<evidence type="ECO:0000313" key="1">
    <source>
        <dbReference type="EMBL" id="KAI4302419.1"/>
    </source>
</evidence>
<keyword evidence="2" id="KW-1185">Reference proteome</keyword>
<sequence length="79" mass="8746">MEGSMLQQVAPQQDTYAQCRATGLHNVESTGTRTLGGHPEHAAEASRSDILEQVAHDNEGRALKWGKPLIEPQRKIERL</sequence>
<reference evidence="2" key="1">
    <citation type="journal article" date="2023" name="Front. Plant Sci.">
        <title>Chromosomal-level genome assembly of Melastoma candidum provides insights into trichome evolution.</title>
        <authorList>
            <person name="Zhong Y."/>
            <person name="Wu W."/>
            <person name="Sun C."/>
            <person name="Zou P."/>
            <person name="Liu Y."/>
            <person name="Dai S."/>
            <person name="Zhou R."/>
        </authorList>
    </citation>
    <scope>NUCLEOTIDE SEQUENCE [LARGE SCALE GENOMIC DNA]</scope>
</reference>
<name>A0ACB9KY27_9MYRT</name>
<proteinExistence type="predicted"/>
<protein>
    <submittedName>
        <fullName evidence="1">Uncharacterized protein</fullName>
    </submittedName>
</protein>
<comment type="caution">
    <text evidence="1">The sequence shown here is derived from an EMBL/GenBank/DDBJ whole genome shotgun (WGS) entry which is preliminary data.</text>
</comment>
<dbReference type="EMBL" id="CM042891">
    <property type="protein sequence ID" value="KAI4302419.1"/>
    <property type="molecule type" value="Genomic_DNA"/>
</dbReference>
<gene>
    <name evidence="1" type="ORF">MLD38_038166</name>
</gene>
<accession>A0ACB9KY27</accession>
<dbReference type="Proteomes" id="UP001057402">
    <property type="component" value="Chromosome 12"/>
</dbReference>
<organism evidence="1 2">
    <name type="scientific">Melastoma candidum</name>
    <dbReference type="NCBI Taxonomy" id="119954"/>
    <lineage>
        <taxon>Eukaryota</taxon>
        <taxon>Viridiplantae</taxon>
        <taxon>Streptophyta</taxon>
        <taxon>Embryophyta</taxon>
        <taxon>Tracheophyta</taxon>
        <taxon>Spermatophyta</taxon>
        <taxon>Magnoliopsida</taxon>
        <taxon>eudicotyledons</taxon>
        <taxon>Gunneridae</taxon>
        <taxon>Pentapetalae</taxon>
        <taxon>rosids</taxon>
        <taxon>malvids</taxon>
        <taxon>Myrtales</taxon>
        <taxon>Melastomataceae</taxon>
        <taxon>Melastomatoideae</taxon>
        <taxon>Melastomateae</taxon>
        <taxon>Melastoma</taxon>
    </lineage>
</organism>
<evidence type="ECO:0000313" key="2">
    <source>
        <dbReference type="Proteomes" id="UP001057402"/>
    </source>
</evidence>